<accession>A0ACB7IJS9</accession>
<comment type="caution">
    <text evidence="1">The sequence shown here is derived from an EMBL/GenBank/DDBJ whole genome shotgun (WGS) entry which is preliminary data.</text>
</comment>
<dbReference type="Proteomes" id="UP000824881">
    <property type="component" value="Unassembled WGS sequence"/>
</dbReference>
<keyword evidence="2" id="KW-1185">Reference proteome</keyword>
<gene>
    <name evidence="1" type="ORF">CCMSSC00406_0010041</name>
</gene>
<name>A0ACB7IJS9_PLECO</name>
<dbReference type="EMBL" id="WQMT02000010">
    <property type="protein sequence ID" value="KAG9218462.1"/>
    <property type="molecule type" value="Genomic_DNA"/>
</dbReference>
<proteinExistence type="predicted"/>
<evidence type="ECO:0000313" key="2">
    <source>
        <dbReference type="Proteomes" id="UP000824881"/>
    </source>
</evidence>
<organism evidence="1 2">
    <name type="scientific">Pleurotus cornucopiae</name>
    <name type="common">Cornucopia mushroom</name>
    <dbReference type="NCBI Taxonomy" id="5321"/>
    <lineage>
        <taxon>Eukaryota</taxon>
        <taxon>Fungi</taxon>
        <taxon>Dikarya</taxon>
        <taxon>Basidiomycota</taxon>
        <taxon>Agaricomycotina</taxon>
        <taxon>Agaricomycetes</taxon>
        <taxon>Agaricomycetidae</taxon>
        <taxon>Agaricales</taxon>
        <taxon>Pleurotineae</taxon>
        <taxon>Pleurotaceae</taxon>
        <taxon>Pleurotus</taxon>
    </lineage>
</organism>
<protein>
    <submittedName>
        <fullName evidence="1">Uncharacterized protein</fullName>
    </submittedName>
</protein>
<sequence>MATDPAYHPATTHEFTPGGRRFAVVLPPMVQGGKKPYIFGLPYPSWSGDATRSPKAEPPQSPMIPDVRICAPTPTTSLSEVAFASHPESSFTRSPSRLQGASRHCSPTRPESPPRPVSSSYDPGSARLYPSYHLAESVRHRTPLFDFGVVPPSTPSPSPATRSSPILPTRCSPSAHAVTDVRHVTPFPSTPVIPSAALDPLPLPSTPRHTTPRPFAPTNPAPVPSIPRDTTPLPSSPRRTTPVPSSPRHTTPLPFTPTNPTPLSSTPRRTTPLPFMPMNPAPVPSMPRDTTPVPSSPGHTTPLSSTPRHTTPLPFAPMNPSPVPSVPRGTTPLPHVARPETLTVPSGLRSNLRVSTSPTAQRVSPYPASHPVASSSRVRLEDTAGSRRLSTQPIIFRRHTRKLINVDYYAAWYESQGEESIDYPPHFLNNASIEVNDVFIHAVADVGLQMWIWAGPEGWEPITEGALRLVNERQLVLKANITAQGRPTCTWVTPESHLRSSRRDRRRR</sequence>
<evidence type="ECO:0000313" key="1">
    <source>
        <dbReference type="EMBL" id="KAG9218462.1"/>
    </source>
</evidence>
<reference evidence="1 2" key="1">
    <citation type="journal article" date="2021" name="Appl. Environ. Microbiol.">
        <title>Genetic linkage and physical mapping for an oyster mushroom Pleurotus cornucopiae and QTL analysis for the trait cap color.</title>
        <authorList>
            <person name="Zhang Y."/>
            <person name="Gao W."/>
            <person name="Sonnenberg A."/>
            <person name="Chen Q."/>
            <person name="Zhang J."/>
            <person name="Huang C."/>
        </authorList>
    </citation>
    <scope>NUCLEOTIDE SEQUENCE [LARGE SCALE GENOMIC DNA]</scope>
    <source>
        <strain evidence="1">CCMSSC00406</strain>
    </source>
</reference>